<dbReference type="Bgee" id="ENSAMXG00000034044">
    <property type="expression patterns" value="Expressed in olfactory epithelium and 2 other cell types or tissues"/>
</dbReference>
<evidence type="ECO:0000256" key="1">
    <source>
        <dbReference type="ARBA" id="ARBA00022729"/>
    </source>
</evidence>
<accession>A0A3B1K6E7</accession>
<reference evidence="5" key="3">
    <citation type="submission" date="2025-08" db="UniProtKB">
        <authorList>
            <consortium name="Ensembl"/>
        </authorList>
    </citation>
    <scope>IDENTIFICATION</scope>
</reference>
<dbReference type="GeneTree" id="ENSGT00940000156038"/>
<dbReference type="Proteomes" id="UP000018467">
    <property type="component" value="Unassembled WGS sequence"/>
</dbReference>
<keyword evidence="1 3" id="KW-0732">Signal</keyword>
<dbReference type="Pfam" id="PF23283">
    <property type="entry name" value="D8C_UMOD"/>
    <property type="match status" value="1"/>
</dbReference>
<proteinExistence type="predicted"/>
<evidence type="ECO:0000256" key="3">
    <source>
        <dbReference type="SAM" id="SignalP"/>
    </source>
</evidence>
<keyword evidence="2" id="KW-1015">Disulfide bond</keyword>
<name>A0A3B1K6E7_ASTMX</name>
<protein>
    <recommendedName>
        <fullName evidence="4">UMOD/GP2/OIT3-like D8C domain-containing protein</fullName>
    </recommendedName>
</protein>
<reference evidence="5" key="4">
    <citation type="submission" date="2025-09" db="UniProtKB">
        <authorList>
            <consortium name="Ensembl"/>
        </authorList>
    </citation>
    <scope>IDENTIFICATION</scope>
</reference>
<reference evidence="6" key="2">
    <citation type="journal article" date="2014" name="Nat. Commun.">
        <title>The cavefish genome reveals candidate genes for eye loss.</title>
        <authorList>
            <person name="McGaugh S.E."/>
            <person name="Gross J.B."/>
            <person name="Aken B."/>
            <person name="Blin M."/>
            <person name="Borowsky R."/>
            <person name="Chalopin D."/>
            <person name="Hinaux H."/>
            <person name="Jeffery W.R."/>
            <person name="Keene A."/>
            <person name="Ma L."/>
            <person name="Minx P."/>
            <person name="Murphy D."/>
            <person name="O'Quin K.E."/>
            <person name="Retaux S."/>
            <person name="Rohner N."/>
            <person name="Searle S.M."/>
            <person name="Stahl B.A."/>
            <person name="Tabin C."/>
            <person name="Volff J.N."/>
            <person name="Yoshizawa M."/>
            <person name="Warren W.C."/>
        </authorList>
    </citation>
    <scope>NUCLEOTIDE SEQUENCE [LARGE SCALE GENOMIC DNA]</scope>
    <source>
        <strain evidence="6">female</strain>
    </source>
</reference>
<dbReference type="Ensembl" id="ENSAMXT00000054418.1">
    <property type="protein sequence ID" value="ENSAMXP00000049179.1"/>
    <property type="gene ID" value="ENSAMXG00000034044.1"/>
</dbReference>
<keyword evidence="6" id="KW-1185">Reference proteome</keyword>
<evidence type="ECO:0000313" key="5">
    <source>
        <dbReference type="Ensembl" id="ENSAMXP00000049179.1"/>
    </source>
</evidence>
<dbReference type="AlphaFoldDB" id="A0A3B1K6E7"/>
<evidence type="ECO:0000256" key="2">
    <source>
        <dbReference type="ARBA" id="ARBA00023157"/>
    </source>
</evidence>
<feature type="domain" description="UMOD/GP2/OIT3-like D8C" evidence="4">
    <location>
        <begin position="68"/>
        <end position="155"/>
    </location>
</feature>
<sequence length="169" mass="19423">MNTTKYISKDFLNIFIAKCLFLLQSAFILNTPSYDPCSNYVSLDQPWRANTGSGMGICDRNFNWNGWYRLFYYGMNIRMSESCVDVNRCGTYYTLWLNDPHPEIEDGVVTRQVCGNSGNDCCYFKSNPIRVKACPGNYYVYEFLSPMTCNMAYCTAGLLLFAHDLKDLL</sequence>
<evidence type="ECO:0000259" key="4">
    <source>
        <dbReference type="Pfam" id="PF23283"/>
    </source>
</evidence>
<feature type="signal peptide" evidence="3">
    <location>
        <begin position="1"/>
        <end position="28"/>
    </location>
</feature>
<dbReference type="InParanoid" id="A0A3B1K6E7"/>
<feature type="chain" id="PRO_5017356631" description="UMOD/GP2/OIT3-like D8C domain-containing protein" evidence="3">
    <location>
        <begin position="29"/>
        <end position="169"/>
    </location>
</feature>
<dbReference type="InterPro" id="IPR057774">
    <property type="entry name" value="D8C_UMOD/GP2/OIT3-like"/>
</dbReference>
<organism evidence="5 6">
    <name type="scientific">Astyanax mexicanus</name>
    <name type="common">Blind cave fish</name>
    <name type="synonym">Astyanax fasciatus mexicanus</name>
    <dbReference type="NCBI Taxonomy" id="7994"/>
    <lineage>
        <taxon>Eukaryota</taxon>
        <taxon>Metazoa</taxon>
        <taxon>Chordata</taxon>
        <taxon>Craniata</taxon>
        <taxon>Vertebrata</taxon>
        <taxon>Euteleostomi</taxon>
        <taxon>Actinopterygii</taxon>
        <taxon>Neopterygii</taxon>
        <taxon>Teleostei</taxon>
        <taxon>Ostariophysi</taxon>
        <taxon>Characiformes</taxon>
        <taxon>Characoidei</taxon>
        <taxon>Acestrorhamphidae</taxon>
        <taxon>Acestrorhamphinae</taxon>
        <taxon>Astyanax</taxon>
    </lineage>
</organism>
<reference evidence="6" key="1">
    <citation type="submission" date="2013-03" db="EMBL/GenBank/DDBJ databases">
        <authorList>
            <person name="Jeffery W."/>
            <person name="Warren W."/>
            <person name="Wilson R.K."/>
        </authorList>
    </citation>
    <scope>NUCLEOTIDE SEQUENCE</scope>
    <source>
        <strain evidence="6">female</strain>
    </source>
</reference>
<evidence type="ECO:0000313" key="6">
    <source>
        <dbReference type="Proteomes" id="UP000018467"/>
    </source>
</evidence>